<comment type="caution">
    <text evidence="1">The sequence shown here is derived from an EMBL/GenBank/DDBJ whole genome shotgun (WGS) entry which is preliminary data.</text>
</comment>
<dbReference type="EMBL" id="CM046118">
    <property type="protein sequence ID" value="KAI8438694.1"/>
    <property type="molecule type" value="Genomic_DNA"/>
</dbReference>
<sequence length="222" mass="24699">MSSKMSVITTHVMKGPTIKINLMASCYGVGEAITQPFVIDNLVQIEILINVHTITKPAFPKLYEDIELTDFTLSTADGKVAVHKACLAAHSPVFKAMFTGTWKEAKENFVEIKNYTLQTIQHLKDFLYLGTLPDEELRPLITLAAQYSINDLIKECAWKLAETVQPADLFSLHEFACANNIPELSCAISQLTLDGVIHLGHQIRKNDENKSILNAEKQAEGQ</sequence>
<accession>A0ACC0KQD5</accession>
<gene>
    <name evidence="1" type="ORF">MSG28_011110</name>
</gene>
<organism evidence="1 2">
    <name type="scientific">Choristoneura fumiferana</name>
    <name type="common">Spruce budworm moth</name>
    <name type="synonym">Archips fumiferana</name>
    <dbReference type="NCBI Taxonomy" id="7141"/>
    <lineage>
        <taxon>Eukaryota</taxon>
        <taxon>Metazoa</taxon>
        <taxon>Ecdysozoa</taxon>
        <taxon>Arthropoda</taxon>
        <taxon>Hexapoda</taxon>
        <taxon>Insecta</taxon>
        <taxon>Pterygota</taxon>
        <taxon>Neoptera</taxon>
        <taxon>Endopterygota</taxon>
        <taxon>Lepidoptera</taxon>
        <taxon>Glossata</taxon>
        <taxon>Ditrysia</taxon>
        <taxon>Tortricoidea</taxon>
        <taxon>Tortricidae</taxon>
        <taxon>Tortricinae</taxon>
        <taxon>Choristoneura</taxon>
    </lineage>
</organism>
<dbReference type="Proteomes" id="UP001064048">
    <property type="component" value="Chromosome 18"/>
</dbReference>
<proteinExistence type="predicted"/>
<name>A0ACC0KQD5_CHOFU</name>
<evidence type="ECO:0000313" key="2">
    <source>
        <dbReference type="Proteomes" id="UP001064048"/>
    </source>
</evidence>
<keyword evidence="2" id="KW-1185">Reference proteome</keyword>
<reference evidence="1 2" key="1">
    <citation type="journal article" date="2022" name="Genome Biol. Evol.">
        <title>The Spruce Budworm Genome: Reconstructing the Evolutionary History of Antifreeze Proteins.</title>
        <authorList>
            <person name="Beliveau C."/>
            <person name="Gagne P."/>
            <person name="Picq S."/>
            <person name="Vernygora O."/>
            <person name="Keeling C.I."/>
            <person name="Pinkney K."/>
            <person name="Doucet D."/>
            <person name="Wen F."/>
            <person name="Johnston J.S."/>
            <person name="Maaroufi H."/>
            <person name="Boyle B."/>
            <person name="Laroche J."/>
            <person name="Dewar K."/>
            <person name="Juretic N."/>
            <person name="Blackburn G."/>
            <person name="Nisole A."/>
            <person name="Brunet B."/>
            <person name="Brandao M."/>
            <person name="Lumley L."/>
            <person name="Duan J."/>
            <person name="Quan G."/>
            <person name="Lucarotti C.J."/>
            <person name="Roe A.D."/>
            <person name="Sperling F.A.H."/>
            <person name="Levesque R.C."/>
            <person name="Cusson M."/>
        </authorList>
    </citation>
    <scope>NUCLEOTIDE SEQUENCE [LARGE SCALE GENOMIC DNA]</scope>
    <source>
        <strain evidence="1">Glfc:IPQL:Cfum</strain>
    </source>
</reference>
<protein>
    <submittedName>
        <fullName evidence="1">Uncharacterized protein</fullName>
    </submittedName>
</protein>
<evidence type="ECO:0000313" key="1">
    <source>
        <dbReference type="EMBL" id="KAI8438694.1"/>
    </source>
</evidence>